<dbReference type="Pfam" id="PF00982">
    <property type="entry name" value="Glyco_transf_20"/>
    <property type="match status" value="1"/>
</dbReference>
<keyword evidence="1" id="KW-0328">Glycosyltransferase</keyword>
<dbReference type="GeneID" id="28734771"/>
<dbReference type="PANTHER" id="PTHR10788">
    <property type="entry name" value="TREHALOSE-6-PHOSPHATE SYNTHASE"/>
    <property type="match status" value="1"/>
</dbReference>
<dbReference type="AlphaFoldDB" id="A0A0N1NWZ1"/>
<reference evidence="3 4" key="1">
    <citation type="submission" date="2015-06" db="EMBL/GenBank/DDBJ databases">
        <title>Draft genome of the ant-associated black yeast Phialophora attae CBS 131958.</title>
        <authorList>
            <person name="Moreno L.F."/>
            <person name="Stielow B.J."/>
            <person name="de Hoog S."/>
            <person name="Vicente V.A."/>
            <person name="Weiss V.A."/>
            <person name="de Vries M."/>
            <person name="Cruz L.M."/>
            <person name="Souza E.M."/>
        </authorList>
    </citation>
    <scope>NUCLEOTIDE SEQUENCE [LARGE SCALE GENOMIC DNA]</scope>
    <source>
        <strain evidence="3 4">CBS 131958</strain>
    </source>
</reference>
<dbReference type="SUPFAM" id="SSF53756">
    <property type="entry name" value="UDP-Glycosyltransferase/glycogen phosphorylase"/>
    <property type="match status" value="1"/>
</dbReference>
<name>A0A0N1NWZ1_9EURO</name>
<dbReference type="STRING" id="1664694.A0A0N1NWZ1"/>
<dbReference type="RefSeq" id="XP_017996415.1">
    <property type="nucleotide sequence ID" value="XM_018142891.1"/>
</dbReference>
<dbReference type="EMBL" id="LFJN01000031">
    <property type="protein sequence ID" value="KPI36452.1"/>
    <property type="molecule type" value="Genomic_DNA"/>
</dbReference>
<dbReference type="GO" id="GO:0003825">
    <property type="term" value="F:alpha,alpha-trehalose-phosphate synthase (UDP-forming) activity"/>
    <property type="evidence" value="ECO:0007669"/>
    <property type="project" value="TreeGrafter"/>
</dbReference>
<evidence type="ECO:0000313" key="3">
    <source>
        <dbReference type="EMBL" id="KPI36452.1"/>
    </source>
</evidence>
<dbReference type="GO" id="GO:0034605">
    <property type="term" value="P:cellular response to heat"/>
    <property type="evidence" value="ECO:0007669"/>
    <property type="project" value="TreeGrafter"/>
</dbReference>
<dbReference type="GO" id="GO:0004805">
    <property type="term" value="F:trehalose-phosphatase activity"/>
    <property type="evidence" value="ECO:0007669"/>
    <property type="project" value="TreeGrafter"/>
</dbReference>
<evidence type="ECO:0000313" key="4">
    <source>
        <dbReference type="Proteomes" id="UP000038010"/>
    </source>
</evidence>
<dbReference type="GO" id="GO:0005992">
    <property type="term" value="P:trehalose biosynthetic process"/>
    <property type="evidence" value="ECO:0007669"/>
    <property type="project" value="InterPro"/>
</dbReference>
<dbReference type="PANTHER" id="PTHR10788:SF75">
    <property type="entry name" value="SYNTHASE SUBUNIT OF TREHALOSE-6-PHOSPHATE SYNTHASE_PHOSPHATASE COMPLEX (EUROFUNG)"/>
    <property type="match status" value="1"/>
</dbReference>
<organism evidence="3 4">
    <name type="scientific">Cyphellophora attinorum</name>
    <dbReference type="NCBI Taxonomy" id="1664694"/>
    <lineage>
        <taxon>Eukaryota</taxon>
        <taxon>Fungi</taxon>
        <taxon>Dikarya</taxon>
        <taxon>Ascomycota</taxon>
        <taxon>Pezizomycotina</taxon>
        <taxon>Eurotiomycetes</taxon>
        <taxon>Chaetothyriomycetidae</taxon>
        <taxon>Chaetothyriales</taxon>
        <taxon>Cyphellophoraceae</taxon>
        <taxon>Cyphellophora</taxon>
    </lineage>
</organism>
<keyword evidence="4" id="KW-1185">Reference proteome</keyword>
<dbReference type="GO" id="GO:0005946">
    <property type="term" value="C:alpha,alpha-trehalose-phosphate synthase complex (UDP-forming)"/>
    <property type="evidence" value="ECO:0007669"/>
    <property type="project" value="TreeGrafter"/>
</dbReference>
<dbReference type="Proteomes" id="UP000038010">
    <property type="component" value="Unassembled WGS sequence"/>
</dbReference>
<dbReference type="GO" id="GO:0005829">
    <property type="term" value="C:cytosol"/>
    <property type="evidence" value="ECO:0007669"/>
    <property type="project" value="TreeGrafter"/>
</dbReference>
<comment type="caution">
    <text evidence="3">The sequence shown here is derived from an EMBL/GenBank/DDBJ whole genome shotgun (WGS) entry which is preliminary data.</text>
</comment>
<dbReference type="VEuPathDB" id="FungiDB:AB675_2885"/>
<accession>A0A0N1NWZ1</accession>
<protein>
    <submittedName>
        <fullName evidence="3">Alpha,alpha-trehalose-phosphate synthase [UDP-forming] 1</fullName>
    </submittedName>
</protein>
<sequence>MSPSKDFDPNDGDDEDTGRLFIVANRLPISIKQRKDGTFDFTTSSGGLASSLAGLSQKVKFLWFGWPGVDVHRNDKDELRKRMQNEYGAVPVFLSKQLAEAHYNGFANSTLWPLLHRLPEKASSKSEWSDAYKEVNETFADVLLPHLEDGDTVWIHDYHLLLLPTALRERLRNKKVRLGFFLHTPFPSEDYYSILPFREAICNGLFNCDVIGFHVPEYVASFLDSAEKALPDVERSPHDLHYQGRKIIVHHFPIGIDPTQFHRALQQKDSEEEFQHLLNTFKGKKLLVSVDRLDYIKGIPQKLTAFDHFLTEHPEYAGKVALVQLAIPSREGVPEYNQLRDEVERLVGRVNGRHSTTSYTPVVYLYQSLAFPKLCALYAAADGCVVSSVRDGLNLVSYEFIACQKRKADDKEGVGPGLLLLSHYTGARTMLGSSLIFNPWDTPRFAETIKTALEMPREERQKRYEEAAEVVESRTSLQWGLDFLETMKTLKISPDEEPAGVQQDAEAMK</sequence>
<dbReference type="FunFam" id="3.40.50.2000:FF:000010">
    <property type="entry name" value="Alpha,alpha-trehalose-phosphate synthase"/>
    <property type="match status" value="1"/>
</dbReference>
<evidence type="ECO:0000256" key="1">
    <source>
        <dbReference type="ARBA" id="ARBA00022676"/>
    </source>
</evidence>
<gene>
    <name evidence="3" type="ORF">AB675_2885</name>
</gene>
<dbReference type="OrthoDB" id="755951at2759"/>
<keyword evidence="2" id="KW-0808">Transferase</keyword>
<evidence type="ECO:0000256" key="2">
    <source>
        <dbReference type="ARBA" id="ARBA00022679"/>
    </source>
</evidence>
<dbReference type="Gene3D" id="3.40.50.2000">
    <property type="entry name" value="Glycogen Phosphorylase B"/>
    <property type="match status" value="2"/>
</dbReference>
<dbReference type="InterPro" id="IPR001830">
    <property type="entry name" value="Glyco_trans_20"/>
</dbReference>
<proteinExistence type="predicted"/>
<dbReference type="CDD" id="cd03788">
    <property type="entry name" value="GT20_TPS"/>
    <property type="match status" value="1"/>
</dbReference>